<keyword evidence="2" id="KW-0813">Transport</keyword>
<dbReference type="GO" id="GO:0005524">
    <property type="term" value="F:ATP binding"/>
    <property type="evidence" value="ECO:0007669"/>
    <property type="project" value="UniProtKB-KW"/>
</dbReference>
<dbReference type="GO" id="GO:0005886">
    <property type="term" value="C:plasma membrane"/>
    <property type="evidence" value="ECO:0007669"/>
    <property type="project" value="UniProtKB-SubCell"/>
</dbReference>
<dbReference type="EMBL" id="JACONZ010000002">
    <property type="protein sequence ID" value="MBC5581006.1"/>
    <property type="molecule type" value="Genomic_DNA"/>
</dbReference>
<dbReference type="AlphaFoldDB" id="A0A923I8Y2"/>
<keyword evidence="6 10" id="KW-0067">ATP-binding</keyword>
<keyword evidence="4" id="KW-0677">Repeat</keyword>
<dbReference type="FunFam" id="3.40.50.300:FF:000127">
    <property type="entry name" value="Ribose import ATP-binding protein RbsA"/>
    <property type="match status" value="1"/>
</dbReference>
<keyword evidence="7" id="KW-1278">Translocase</keyword>
<feature type="domain" description="ABC transporter" evidence="9">
    <location>
        <begin position="14"/>
        <end position="251"/>
    </location>
</feature>
<dbReference type="PROSITE" id="PS50893">
    <property type="entry name" value="ABC_TRANSPORTER_2"/>
    <property type="match status" value="2"/>
</dbReference>
<evidence type="ECO:0000256" key="7">
    <source>
        <dbReference type="ARBA" id="ARBA00022967"/>
    </source>
</evidence>
<dbReference type="SUPFAM" id="SSF52540">
    <property type="entry name" value="P-loop containing nucleoside triphosphate hydrolases"/>
    <property type="match status" value="2"/>
</dbReference>
<dbReference type="GO" id="GO:0016887">
    <property type="term" value="F:ATP hydrolysis activity"/>
    <property type="evidence" value="ECO:0007669"/>
    <property type="project" value="InterPro"/>
</dbReference>
<protein>
    <submittedName>
        <fullName evidence="10">ABC transporter ATP-binding protein</fullName>
    </submittedName>
</protein>
<keyword evidence="8" id="KW-0472">Membrane</keyword>
<keyword evidence="11" id="KW-1185">Reference proteome</keyword>
<evidence type="ECO:0000256" key="8">
    <source>
        <dbReference type="ARBA" id="ARBA00023136"/>
    </source>
</evidence>
<proteinExistence type="predicted"/>
<name>A0A923I8Y2_9FIRM</name>
<comment type="subcellular location">
    <subcellularLocation>
        <location evidence="1">Cell membrane</location>
        <topology evidence="1">Peripheral membrane protein</topology>
    </subcellularLocation>
</comment>
<gene>
    <name evidence="10" type="ORF">H8S23_05765</name>
</gene>
<keyword evidence="3" id="KW-1003">Cell membrane</keyword>
<evidence type="ECO:0000259" key="9">
    <source>
        <dbReference type="PROSITE" id="PS50893"/>
    </source>
</evidence>
<evidence type="ECO:0000256" key="1">
    <source>
        <dbReference type="ARBA" id="ARBA00004202"/>
    </source>
</evidence>
<dbReference type="InterPro" id="IPR003439">
    <property type="entry name" value="ABC_transporter-like_ATP-bd"/>
</dbReference>
<evidence type="ECO:0000256" key="2">
    <source>
        <dbReference type="ARBA" id="ARBA00022448"/>
    </source>
</evidence>
<dbReference type="SMART" id="SM00382">
    <property type="entry name" value="AAA"/>
    <property type="match status" value="2"/>
</dbReference>
<dbReference type="Pfam" id="PF00005">
    <property type="entry name" value="ABC_tran"/>
    <property type="match status" value="2"/>
</dbReference>
<dbReference type="Gene3D" id="3.40.50.300">
    <property type="entry name" value="P-loop containing nucleotide triphosphate hydrolases"/>
    <property type="match status" value="2"/>
</dbReference>
<dbReference type="CDD" id="cd03216">
    <property type="entry name" value="ABC_Carb_Monos_I"/>
    <property type="match status" value="1"/>
</dbReference>
<evidence type="ECO:0000256" key="6">
    <source>
        <dbReference type="ARBA" id="ARBA00022840"/>
    </source>
</evidence>
<dbReference type="Proteomes" id="UP000659630">
    <property type="component" value="Unassembled WGS sequence"/>
</dbReference>
<dbReference type="InterPro" id="IPR050107">
    <property type="entry name" value="ABC_carbohydrate_import_ATPase"/>
</dbReference>
<evidence type="ECO:0000313" key="10">
    <source>
        <dbReference type="EMBL" id="MBC5581006.1"/>
    </source>
</evidence>
<comment type="caution">
    <text evidence="10">The sequence shown here is derived from an EMBL/GenBank/DDBJ whole genome shotgun (WGS) entry which is preliminary data.</text>
</comment>
<keyword evidence="5" id="KW-0547">Nucleotide-binding</keyword>
<organism evidence="10 11">
    <name type="scientific">Anaerofilum hominis</name>
    <dbReference type="NCBI Taxonomy" id="2763016"/>
    <lineage>
        <taxon>Bacteria</taxon>
        <taxon>Bacillati</taxon>
        <taxon>Bacillota</taxon>
        <taxon>Clostridia</taxon>
        <taxon>Eubacteriales</taxon>
        <taxon>Oscillospiraceae</taxon>
        <taxon>Anaerofilum</taxon>
    </lineage>
</organism>
<dbReference type="InterPro" id="IPR027417">
    <property type="entry name" value="P-loop_NTPase"/>
</dbReference>
<evidence type="ECO:0000313" key="11">
    <source>
        <dbReference type="Proteomes" id="UP000659630"/>
    </source>
</evidence>
<evidence type="ECO:0000256" key="5">
    <source>
        <dbReference type="ARBA" id="ARBA00022741"/>
    </source>
</evidence>
<dbReference type="PANTHER" id="PTHR43790">
    <property type="entry name" value="CARBOHYDRATE TRANSPORT ATP-BINDING PROTEIN MG119-RELATED"/>
    <property type="match status" value="1"/>
</dbReference>
<dbReference type="InterPro" id="IPR003593">
    <property type="entry name" value="AAA+_ATPase"/>
</dbReference>
<accession>A0A923I8Y2</accession>
<reference evidence="10" key="1">
    <citation type="submission" date="2020-08" db="EMBL/GenBank/DDBJ databases">
        <title>Genome public.</title>
        <authorList>
            <person name="Liu C."/>
            <person name="Sun Q."/>
        </authorList>
    </citation>
    <scope>NUCLEOTIDE SEQUENCE</scope>
    <source>
        <strain evidence="10">BX8</strain>
    </source>
</reference>
<feature type="domain" description="ABC transporter" evidence="9">
    <location>
        <begin position="268"/>
        <end position="512"/>
    </location>
</feature>
<sequence>MNVGSTTQTAADVLSMQHITKIYGNGFMANKDICFSVRKGEIHGLVGENGAGKSTLMKVLFGQEVPEEGKIFINGEEVSISNPLVALDYGIGMVHQHFMLVPSLTVAENMVLGVEPRKGKMFFDYKKAARMTREVAEKYNLPINPDKRVMDLSVGYKQRVEILKILLRGAKILLLDEPTAVLTPQETAELFVQLKNLKKEGFTIVFISHKLNEIKEICDRITVLRDGQVVGSAEIGEVSEQDISRMMVGRDVLMDIEKGAPQPREGILSVRGLGFTNMYGKKALRDVSFDLRCGEIVGIAGVEGNGQSELASILTGLERPQEGRVLLNGRDASKMSIRKMREEQVSFISEDRMVYDLVRDATIGENLISDRYYKKEYRRGPLMDQKKMDREAEELIEGYLVACDGRDAYMRTLSGGNMQKVITARECSSHPRLLIASQPTRGIDVGATEFIRKRLVELRDQGAAILLFSADLAEIMQVSDRILVFHGGRIVAHIPRAEEVDENILGEYMLGLRTQSEEEIGGAVFENKN</sequence>
<dbReference type="PANTHER" id="PTHR43790:SF4">
    <property type="entry name" value="GUANOSINE IMPORT ATP-BINDING PROTEIN NUPO"/>
    <property type="match status" value="1"/>
</dbReference>
<evidence type="ECO:0000256" key="4">
    <source>
        <dbReference type="ARBA" id="ARBA00022737"/>
    </source>
</evidence>
<dbReference type="CDD" id="cd03215">
    <property type="entry name" value="ABC_Carb_Monos_II"/>
    <property type="match status" value="1"/>
</dbReference>
<evidence type="ECO:0000256" key="3">
    <source>
        <dbReference type="ARBA" id="ARBA00022475"/>
    </source>
</evidence>